<evidence type="ECO:0000256" key="1">
    <source>
        <dbReference type="ARBA" id="ARBA00004651"/>
    </source>
</evidence>
<reference evidence="8" key="1">
    <citation type="journal article" date="2019" name="Int. J. Syst. Evol. Microbiol.">
        <title>The Global Catalogue of Microorganisms (GCM) 10K type strain sequencing project: providing services to taxonomists for standard genome sequencing and annotation.</title>
        <authorList>
            <consortium name="The Broad Institute Genomics Platform"/>
            <consortium name="The Broad Institute Genome Sequencing Center for Infectious Disease"/>
            <person name="Wu L."/>
            <person name="Ma J."/>
        </authorList>
    </citation>
    <scope>NUCLEOTIDE SEQUENCE [LARGE SCALE GENOMIC DNA]</scope>
    <source>
        <strain evidence="8">CCUG 55995</strain>
    </source>
</reference>
<proteinExistence type="predicted"/>
<dbReference type="Pfam" id="PF04066">
    <property type="entry name" value="MrpF_PhaF"/>
    <property type="match status" value="1"/>
</dbReference>
<dbReference type="Proteomes" id="UP001595952">
    <property type="component" value="Unassembled WGS sequence"/>
</dbReference>
<keyword evidence="2" id="KW-1003">Cell membrane</keyword>
<dbReference type="InterPro" id="IPR007208">
    <property type="entry name" value="MrpF/PhaF-like"/>
</dbReference>
<evidence type="ECO:0000256" key="5">
    <source>
        <dbReference type="ARBA" id="ARBA00023136"/>
    </source>
</evidence>
<keyword evidence="8" id="KW-1185">Reference proteome</keyword>
<feature type="transmembrane region" description="Helical" evidence="6">
    <location>
        <begin position="56"/>
        <end position="79"/>
    </location>
</feature>
<keyword evidence="3 6" id="KW-0812">Transmembrane</keyword>
<dbReference type="EMBL" id="JBHSEI010000007">
    <property type="protein sequence ID" value="MFC4638924.1"/>
    <property type="molecule type" value="Genomic_DNA"/>
</dbReference>
<comment type="caution">
    <text evidence="7">The sequence shown here is derived from an EMBL/GenBank/DDBJ whole genome shotgun (WGS) entry which is preliminary data.</text>
</comment>
<keyword evidence="4 6" id="KW-1133">Transmembrane helix</keyword>
<evidence type="ECO:0000256" key="6">
    <source>
        <dbReference type="SAM" id="Phobius"/>
    </source>
</evidence>
<evidence type="ECO:0000256" key="2">
    <source>
        <dbReference type="ARBA" id="ARBA00022475"/>
    </source>
</evidence>
<evidence type="ECO:0000313" key="7">
    <source>
        <dbReference type="EMBL" id="MFC4638924.1"/>
    </source>
</evidence>
<evidence type="ECO:0000313" key="8">
    <source>
        <dbReference type="Proteomes" id="UP001595952"/>
    </source>
</evidence>
<organism evidence="7 8">
    <name type="scientific">Deinococcus hohokamensis</name>
    <dbReference type="NCBI Taxonomy" id="309883"/>
    <lineage>
        <taxon>Bacteria</taxon>
        <taxon>Thermotogati</taxon>
        <taxon>Deinococcota</taxon>
        <taxon>Deinococci</taxon>
        <taxon>Deinococcales</taxon>
        <taxon>Deinococcaceae</taxon>
        <taxon>Deinococcus</taxon>
    </lineage>
</organism>
<keyword evidence="5 6" id="KW-0472">Membrane</keyword>
<dbReference type="RefSeq" id="WP_380061926.1">
    <property type="nucleotide sequence ID" value="NZ_JBHSEI010000007.1"/>
</dbReference>
<accession>A0ABV9I9C6</accession>
<evidence type="ECO:0000256" key="4">
    <source>
        <dbReference type="ARBA" id="ARBA00022989"/>
    </source>
</evidence>
<gene>
    <name evidence="7" type="ORF">ACFO0D_11310</name>
</gene>
<comment type="subcellular location">
    <subcellularLocation>
        <location evidence="1">Cell membrane</location>
        <topology evidence="1">Multi-pass membrane protein</topology>
    </subcellularLocation>
</comment>
<name>A0ABV9I9C6_9DEIO</name>
<feature type="transmembrane region" description="Helical" evidence="6">
    <location>
        <begin position="32"/>
        <end position="49"/>
    </location>
</feature>
<protein>
    <submittedName>
        <fullName evidence="7">MrpF/PhaF family protein</fullName>
    </submittedName>
</protein>
<evidence type="ECO:0000256" key="3">
    <source>
        <dbReference type="ARBA" id="ARBA00022692"/>
    </source>
</evidence>
<sequence length="83" mass="9305">MNPWFLAATLMLLLLVPSGLVCLRGDLMRRLVGLELSGMIATLTMLLLAQAFRREVYFDLALACALLSFGAGLVFTRFLERWL</sequence>